<gene>
    <name evidence="2" type="ORF">MPC4_110100</name>
</gene>
<dbReference type="RefSeq" id="WP_174511282.1">
    <property type="nucleotide sequence ID" value="NZ_CABFMQ020000013.1"/>
</dbReference>
<keyword evidence="3" id="KW-1185">Reference proteome</keyword>
<dbReference type="Proteomes" id="UP000485880">
    <property type="component" value="Unassembled WGS sequence"/>
</dbReference>
<evidence type="ECO:0000256" key="1">
    <source>
        <dbReference type="SAM" id="MobiDB-lite"/>
    </source>
</evidence>
<dbReference type="AlphaFoldDB" id="A0A8B6M3F7"/>
<feature type="region of interest" description="Disordered" evidence="1">
    <location>
        <begin position="1"/>
        <end position="29"/>
    </location>
</feature>
<sequence length="158" mass="17542">MNDHTPPTDANWIDEPNQPRQSPASHAPSISDLTQKLDRALMTLGEAIDAARNSSRHRVADFLTTDPGKASFRKIAGQLNDLRMIALLHRMFATPNEDPRALLSGLFMTPASTTPGRESSLDRLASRELLRRMLDDRRIQALCRACTWVAAEHKGESA</sequence>
<evidence type="ECO:0000313" key="2">
    <source>
        <dbReference type="EMBL" id="VTZ48800.1"/>
    </source>
</evidence>
<accession>A0A8B6M3F7</accession>
<name>A0A8B6M3F7_METTU</name>
<dbReference type="EMBL" id="CABFMQ020000013">
    <property type="protein sequence ID" value="VTZ48800.1"/>
    <property type="molecule type" value="Genomic_DNA"/>
</dbReference>
<protein>
    <submittedName>
        <fullName evidence="2">Uncharacterized protein</fullName>
    </submittedName>
</protein>
<proteinExistence type="predicted"/>
<comment type="caution">
    <text evidence="2">The sequence shown here is derived from an EMBL/GenBank/DDBJ whole genome shotgun (WGS) entry which is preliminary data.</text>
</comment>
<evidence type="ECO:0000313" key="3">
    <source>
        <dbReference type="Proteomes" id="UP000485880"/>
    </source>
</evidence>
<organism evidence="2 3">
    <name type="scientific">Methylocella tundrae</name>
    <dbReference type="NCBI Taxonomy" id="227605"/>
    <lineage>
        <taxon>Bacteria</taxon>
        <taxon>Pseudomonadati</taxon>
        <taxon>Pseudomonadota</taxon>
        <taxon>Alphaproteobacteria</taxon>
        <taxon>Hyphomicrobiales</taxon>
        <taxon>Beijerinckiaceae</taxon>
        <taxon>Methylocella</taxon>
    </lineage>
</organism>
<reference evidence="2 3" key="1">
    <citation type="submission" date="2019-05" db="EMBL/GenBank/DDBJ databases">
        <authorList>
            <person name="Farhan Ul Haque M."/>
        </authorList>
    </citation>
    <scope>NUCLEOTIDE SEQUENCE [LARGE SCALE GENOMIC DNA]</scope>
    <source>
        <strain evidence="2">2</strain>
    </source>
</reference>